<proteinExistence type="predicted"/>
<name>A0ABV8PSY1_9BACT</name>
<protein>
    <submittedName>
        <fullName evidence="1">Uncharacterized protein</fullName>
    </submittedName>
</protein>
<comment type="caution">
    <text evidence="1">The sequence shown here is derived from an EMBL/GenBank/DDBJ whole genome shotgun (WGS) entry which is preliminary data.</text>
</comment>
<keyword evidence="2" id="KW-1185">Reference proteome</keyword>
<dbReference type="Proteomes" id="UP001595906">
    <property type="component" value="Unassembled WGS sequence"/>
</dbReference>
<dbReference type="EMBL" id="JBHSDC010000002">
    <property type="protein sequence ID" value="MFC4230421.1"/>
    <property type="molecule type" value="Genomic_DNA"/>
</dbReference>
<evidence type="ECO:0000313" key="2">
    <source>
        <dbReference type="Proteomes" id="UP001595906"/>
    </source>
</evidence>
<dbReference type="RefSeq" id="WP_379011566.1">
    <property type="nucleotide sequence ID" value="NZ_JBHSDC010000002.1"/>
</dbReference>
<sequence length="72" mass="8322">MIRQIITPTSNTYTLTIPNELVGKQIEVLVFELETSKHTVVTNEIAELDNFYNAIKLDFSDFKFDRDAANER</sequence>
<evidence type="ECO:0000313" key="1">
    <source>
        <dbReference type="EMBL" id="MFC4230421.1"/>
    </source>
</evidence>
<organism evidence="1 2">
    <name type="scientific">Parasediminibacterium paludis</name>
    <dbReference type="NCBI Taxonomy" id="908966"/>
    <lineage>
        <taxon>Bacteria</taxon>
        <taxon>Pseudomonadati</taxon>
        <taxon>Bacteroidota</taxon>
        <taxon>Chitinophagia</taxon>
        <taxon>Chitinophagales</taxon>
        <taxon>Chitinophagaceae</taxon>
        <taxon>Parasediminibacterium</taxon>
    </lineage>
</organism>
<reference evidence="2" key="1">
    <citation type="journal article" date="2019" name="Int. J. Syst. Evol. Microbiol.">
        <title>The Global Catalogue of Microorganisms (GCM) 10K type strain sequencing project: providing services to taxonomists for standard genome sequencing and annotation.</title>
        <authorList>
            <consortium name="The Broad Institute Genomics Platform"/>
            <consortium name="The Broad Institute Genome Sequencing Center for Infectious Disease"/>
            <person name="Wu L."/>
            <person name="Ma J."/>
        </authorList>
    </citation>
    <scope>NUCLEOTIDE SEQUENCE [LARGE SCALE GENOMIC DNA]</scope>
    <source>
        <strain evidence="2">CECT 8010</strain>
    </source>
</reference>
<gene>
    <name evidence="1" type="ORF">ACFOW1_00860</name>
</gene>
<accession>A0ABV8PSY1</accession>